<dbReference type="PANTHER" id="PTHR11229:SF16">
    <property type="entry name" value="LARGE RIBOSOMAL SUBUNIT PROTEIN UL3C"/>
    <property type="match status" value="1"/>
</dbReference>
<feature type="region of interest" description="Disordered" evidence="8">
    <location>
        <begin position="125"/>
        <end position="144"/>
    </location>
</feature>
<evidence type="ECO:0000256" key="2">
    <source>
        <dbReference type="ARBA" id="ARBA00022730"/>
    </source>
</evidence>
<evidence type="ECO:0000313" key="10">
    <source>
        <dbReference type="Proteomes" id="UP000033867"/>
    </source>
</evidence>
<dbReference type="NCBIfam" id="TIGR03625">
    <property type="entry name" value="L3_bact"/>
    <property type="match status" value="1"/>
</dbReference>
<evidence type="ECO:0000256" key="5">
    <source>
        <dbReference type="ARBA" id="ARBA00023274"/>
    </source>
</evidence>
<name>A0A0G1BEZ9_9BACT</name>
<dbReference type="Pfam" id="PF00297">
    <property type="entry name" value="Ribosomal_L3"/>
    <property type="match status" value="1"/>
</dbReference>
<gene>
    <name evidence="7" type="primary">rplC</name>
    <name evidence="9" type="ORF">UV42_C0016G0004</name>
</gene>
<dbReference type="HAMAP" id="MF_01325_B">
    <property type="entry name" value="Ribosomal_uL3_B"/>
    <property type="match status" value="1"/>
</dbReference>
<evidence type="ECO:0000313" key="9">
    <source>
        <dbReference type="EMBL" id="KKS71955.1"/>
    </source>
</evidence>
<evidence type="ECO:0000256" key="8">
    <source>
        <dbReference type="SAM" id="MobiDB-lite"/>
    </source>
</evidence>
<dbReference type="InterPro" id="IPR019927">
    <property type="entry name" value="Ribosomal_uL3_bac/org-type"/>
</dbReference>
<dbReference type="GO" id="GO:0006412">
    <property type="term" value="P:translation"/>
    <property type="evidence" value="ECO:0007669"/>
    <property type="project" value="UniProtKB-UniRule"/>
</dbReference>
<dbReference type="Gene3D" id="2.40.30.10">
    <property type="entry name" value="Translation factors"/>
    <property type="match status" value="1"/>
</dbReference>
<comment type="function">
    <text evidence="7">One of the primary rRNA binding proteins, it binds directly near the 3'-end of the 23S rRNA, where it nucleates assembly of the 50S subunit.</text>
</comment>
<comment type="subunit">
    <text evidence="7">Part of the 50S ribosomal subunit. Forms a cluster with proteins L14 and L19.</text>
</comment>
<dbReference type="EMBL" id="LCEK01000016">
    <property type="protein sequence ID" value="KKS71955.1"/>
    <property type="molecule type" value="Genomic_DNA"/>
</dbReference>
<evidence type="ECO:0000256" key="7">
    <source>
        <dbReference type="HAMAP-Rule" id="MF_01325"/>
    </source>
</evidence>
<protein>
    <recommendedName>
        <fullName evidence="6 7">Large ribosomal subunit protein uL3</fullName>
    </recommendedName>
</protein>
<dbReference type="GO" id="GO:0022625">
    <property type="term" value="C:cytosolic large ribosomal subunit"/>
    <property type="evidence" value="ECO:0007669"/>
    <property type="project" value="TreeGrafter"/>
</dbReference>
<dbReference type="GO" id="GO:0019843">
    <property type="term" value="F:rRNA binding"/>
    <property type="evidence" value="ECO:0007669"/>
    <property type="project" value="UniProtKB-UniRule"/>
</dbReference>
<dbReference type="PATRIC" id="fig|1619052.3.peg.398"/>
<comment type="caution">
    <text evidence="9">The sequence shown here is derived from an EMBL/GenBank/DDBJ whole genome shotgun (WGS) entry which is preliminary data.</text>
</comment>
<reference evidence="9 10" key="1">
    <citation type="journal article" date="2015" name="Nature">
        <title>rRNA introns, odd ribosomes, and small enigmatic genomes across a large radiation of phyla.</title>
        <authorList>
            <person name="Brown C.T."/>
            <person name="Hug L.A."/>
            <person name="Thomas B.C."/>
            <person name="Sharon I."/>
            <person name="Castelle C.J."/>
            <person name="Singh A."/>
            <person name="Wilkins M.J."/>
            <person name="Williams K.H."/>
            <person name="Banfield J.F."/>
        </authorList>
    </citation>
    <scope>NUCLEOTIDE SEQUENCE [LARGE SCALE GENOMIC DNA]</scope>
</reference>
<dbReference type="InterPro" id="IPR000597">
    <property type="entry name" value="Ribosomal_uL3"/>
</dbReference>
<dbReference type="GO" id="GO:0003735">
    <property type="term" value="F:structural constituent of ribosome"/>
    <property type="evidence" value="ECO:0007669"/>
    <property type="project" value="UniProtKB-UniRule"/>
</dbReference>
<dbReference type="InterPro" id="IPR009000">
    <property type="entry name" value="Transl_B-barrel_sf"/>
</dbReference>
<dbReference type="Gene3D" id="3.30.160.810">
    <property type="match status" value="1"/>
</dbReference>
<keyword evidence="5 7" id="KW-0687">Ribonucleoprotein</keyword>
<dbReference type="PANTHER" id="PTHR11229">
    <property type="entry name" value="50S RIBOSOMAL PROTEIN L3"/>
    <property type="match status" value="1"/>
</dbReference>
<dbReference type="Proteomes" id="UP000033867">
    <property type="component" value="Unassembled WGS sequence"/>
</dbReference>
<dbReference type="SUPFAM" id="SSF50447">
    <property type="entry name" value="Translation proteins"/>
    <property type="match status" value="1"/>
</dbReference>
<keyword evidence="3 7" id="KW-0694">RNA-binding</keyword>
<feature type="region of interest" description="Disordered" evidence="8">
    <location>
        <begin position="214"/>
        <end position="255"/>
    </location>
</feature>
<proteinExistence type="inferred from homology"/>
<organism evidence="9 10">
    <name type="scientific">Candidatus Magasanikbacteria bacterium GW2011_GWE2_42_7</name>
    <dbReference type="NCBI Taxonomy" id="1619052"/>
    <lineage>
        <taxon>Bacteria</taxon>
        <taxon>Candidatus Magasanikiibacteriota</taxon>
    </lineage>
</organism>
<comment type="similarity">
    <text evidence="1 7">Belongs to the universal ribosomal protein uL3 family.</text>
</comment>
<sequence>MKCILGTKKTMTQIFREDGTVVPVTRVQAGPCVVTQVKTVKRDGVSALQIGFGPQKAFRLTKPLKGHLKDIDAVRHMRDFRAPEDHGLSRGDSFTVSIFSEGDRVEVVGVSKGKGFQGVVKRHGFRGAPASHGHKDQLRMPGSIGAGGVQRVFKGVRMGGHMGDQQVTVKNLEIVGIDEEKNELLIKGAVPGAFGGLLIISTEEGTIEVAHAAETKADATDELVDDTKKEERTEVTPETKVEETPEEKKEEAPAA</sequence>
<evidence type="ECO:0000256" key="3">
    <source>
        <dbReference type="ARBA" id="ARBA00022884"/>
    </source>
</evidence>
<evidence type="ECO:0000256" key="1">
    <source>
        <dbReference type="ARBA" id="ARBA00006540"/>
    </source>
</evidence>
<keyword evidence="2 7" id="KW-0699">rRNA-binding</keyword>
<keyword evidence="4 7" id="KW-0689">Ribosomal protein</keyword>
<evidence type="ECO:0000256" key="4">
    <source>
        <dbReference type="ARBA" id="ARBA00022980"/>
    </source>
</evidence>
<dbReference type="FunFam" id="2.40.30.10:FF:000004">
    <property type="entry name" value="50S ribosomal protein L3"/>
    <property type="match status" value="1"/>
</dbReference>
<evidence type="ECO:0000256" key="6">
    <source>
        <dbReference type="ARBA" id="ARBA00035243"/>
    </source>
</evidence>
<dbReference type="AlphaFoldDB" id="A0A0G1BEZ9"/>
<accession>A0A0G1BEZ9</accession>